<evidence type="ECO:0000313" key="1">
    <source>
        <dbReference type="EMBL" id="TGY78081.1"/>
    </source>
</evidence>
<dbReference type="EMBL" id="SRYB01000017">
    <property type="protein sequence ID" value="TGY78081.1"/>
    <property type="molecule type" value="Genomic_DNA"/>
</dbReference>
<organism evidence="1 2">
    <name type="scientific">Lepagella muris</name>
    <dbReference type="NCBI Taxonomy" id="3032870"/>
    <lineage>
        <taxon>Bacteria</taxon>
        <taxon>Pseudomonadati</taxon>
        <taxon>Bacteroidota</taxon>
        <taxon>Bacteroidia</taxon>
        <taxon>Bacteroidales</taxon>
        <taxon>Muribaculaceae</taxon>
        <taxon>Lepagella</taxon>
    </lineage>
</organism>
<keyword evidence="2" id="KW-1185">Reference proteome</keyword>
<name>A0AC61RKY3_9BACT</name>
<protein>
    <submittedName>
        <fullName evidence="1">4-alpha-glucanotransferase</fullName>
    </submittedName>
</protein>
<reference evidence="1" key="1">
    <citation type="submission" date="2019-04" db="EMBL/GenBank/DDBJ databases">
        <title>Microbes associate with the intestines of laboratory mice.</title>
        <authorList>
            <person name="Navarre W."/>
            <person name="Wong E."/>
            <person name="Huang K."/>
            <person name="Tropini C."/>
            <person name="Ng K."/>
            <person name="Yu B."/>
        </authorList>
    </citation>
    <scope>NUCLEOTIDE SEQUENCE</scope>
    <source>
        <strain evidence="1">NM04_E33</strain>
    </source>
</reference>
<dbReference type="Proteomes" id="UP000306319">
    <property type="component" value="Unassembled WGS sequence"/>
</dbReference>
<accession>A0AC61RKY3</accession>
<gene>
    <name evidence="1" type="ORF">E5331_12070</name>
</gene>
<proteinExistence type="predicted"/>
<sequence length="657" mass="74817">MSYLKFDKNLMINLEQSLPKEMLRTNKSGAYHCTTIVGCNTRKQHGLLVIPIPEMDDKAHVLLSSLDETVIQHGAPFNLGLHQYGEGVFSPNGHKYIRQFDCESVPTVTYRVGGVILTKEKVFISHENRILIKYTLVEAHSPTKLQFRPFLAFRNANDLCVQNGAINTATNPVKNGISTCLYAGYPNLFMQFSKQPEWVADGHWYNGVEYYKDRDRGIPYKEDLWVPGYFELPISKGESIIFSASTFEADPDTFIETYENELTSRTCRTSFYNCLKNSAKQFYLKNKSGMYIMAGYPWYNVRARDELMALPGCTLAIDHKEDFELIMETFLNALSHLLNDGIKDRTIGEIDLPDIPLWTIWAIQQYRRATSSRECREKYGENVRYIVEAIRNGKVNNLQLDQNGLLTSNGIDSPVTWLSASINGRPIIPRTGYILEFNALWYNALRFLISLYDGDAASVDYVDEINGLAEKVKESFVATFLNDYGYLYDYVNGTYTDLEVRPNMAIAIGMEYSPLDRRQRKKVLDLITRELLTPKGLRSLSPKSYAYRPVYVGDPIQREYAVHQGPARPWLFGFYADAYFKVFGVSGVGFIERMLIGYEDEMTEGCIGSLSELYDGNPPYTGRGAVSTAKNVGEILRTLKNVKELNKLQTLETEESK</sequence>
<evidence type="ECO:0000313" key="2">
    <source>
        <dbReference type="Proteomes" id="UP000306319"/>
    </source>
</evidence>
<comment type="caution">
    <text evidence="1">The sequence shown here is derived from an EMBL/GenBank/DDBJ whole genome shotgun (WGS) entry which is preliminary data.</text>
</comment>